<reference evidence="1 2" key="1">
    <citation type="submission" date="2017-03" db="EMBL/GenBank/DDBJ databases">
        <title>Phylogenomics and comparative genomics of Lactobacillus salivarius, a mammalian gut commensal.</title>
        <authorList>
            <person name="Harris H.M."/>
        </authorList>
    </citation>
    <scope>NUCLEOTIDE SEQUENCE [LARGE SCALE GENOMIC DNA]</scope>
    <source>
        <strain evidence="1 2">LMG 14477</strain>
    </source>
</reference>
<proteinExistence type="predicted"/>
<accession>A0A1V9R1R6</accession>
<dbReference type="Proteomes" id="UP000192638">
    <property type="component" value="Unassembled WGS sequence"/>
</dbReference>
<evidence type="ECO:0000313" key="2">
    <source>
        <dbReference type="Proteomes" id="UP000192638"/>
    </source>
</evidence>
<dbReference type="RefSeq" id="WP_081530495.1">
    <property type="nucleotide sequence ID" value="NZ_NBEB01000041.1"/>
</dbReference>
<dbReference type="AlphaFoldDB" id="A0A1V9R1R6"/>
<dbReference type="EMBL" id="NBEB01000041">
    <property type="protein sequence ID" value="OQQ84378.1"/>
    <property type="molecule type" value="Genomic_DNA"/>
</dbReference>
<sequence length="80" mass="9436">MNWSDFFADLQKWMQASNVMIDKLGLGSSQYWKWCIDTLGVLEKRYPHPLVVKFLVDILSYQDEAVSQIQGRKQNEQKKI</sequence>
<protein>
    <submittedName>
        <fullName evidence="1">Uncharacterized protein</fullName>
    </submittedName>
</protein>
<gene>
    <name evidence="1" type="ORF">B6U60_04280</name>
</gene>
<name>A0A1V9R1R6_9LACO</name>
<comment type="caution">
    <text evidence="1">The sequence shown here is derived from an EMBL/GenBank/DDBJ whole genome shotgun (WGS) entry which is preliminary data.</text>
</comment>
<organism evidence="1 2">
    <name type="scientific">Ligilactobacillus salivarius</name>
    <dbReference type="NCBI Taxonomy" id="1624"/>
    <lineage>
        <taxon>Bacteria</taxon>
        <taxon>Bacillati</taxon>
        <taxon>Bacillota</taxon>
        <taxon>Bacilli</taxon>
        <taxon>Lactobacillales</taxon>
        <taxon>Lactobacillaceae</taxon>
        <taxon>Ligilactobacillus</taxon>
    </lineage>
</organism>
<evidence type="ECO:0000313" key="1">
    <source>
        <dbReference type="EMBL" id="OQQ84378.1"/>
    </source>
</evidence>